<dbReference type="Proteomes" id="UP000198406">
    <property type="component" value="Unassembled WGS sequence"/>
</dbReference>
<dbReference type="OrthoDB" id="48881at2759"/>
<sequence>MLGSATTPLEDIFPSAASTILVTDSVEQEGRFILQAWLSQENSVLWLSGGPPPVGHKPTNNFRCIPAEMAESLEQSFDAETFTKQLYRQVKEWVAQQQQQPTPSNQPWIVLDDVSVLSTLLGPRLIYALILSLQAESFKLMIRCSQETPQRDKDELTTWIGAGGLVEPSSSKPEWETALLELADYIVDVHPLQSGYTREAQGRIVLSENVGMRTIKGYNFIVRDGKPVVTLV</sequence>
<reference evidence="1 2" key="1">
    <citation type="journal article" date="2015" name="Plant Cell">
        <title>Oil accumulation by the oleaginous diatom Fistulifera solaris as revealed by the genome and transcriptome.</title>
        <authorList>
            <person name="Tanaka T."/>
            <person name="Maeda Y."/>
            <person name="Veluchamy A."/>
            <person name="Tanaka M."/>
            <person name="Abida H."/>
            <person name="Marechal E."/>
            <person name="Bowler C."/>
            <person name="Muto M."/>
            <person name="Sunaga Y."/>
            <person name="Tanaka M."/>
            <person name="Yoshino T."/>
            <person name="Taniguchi T."/>
            <person name="Fukuda Y."/>
            <person name="Nemoto M."/>
            <person name="Matsumoto M."/>
            <person name="Wong P.S."/>
            <person name="Aburatani S."/>
            <person name="Fujibuchi W."/>
        </authorList>
    </citation>
    <scope>NUCLEOTIDE SEQUENCE [LARGE SCALE GENOMIC DNA]</scope>
    <source>
        <strain evidence="1 2">JPCC DA0580</strain>
    </source>
</reference>
<dbReference type="GO" id="GO:0033588">
    <property type="term" value="C:elongator holoenzyme complex"/>
    <property type="evidence" value="ECO:0007669"/>
    <property type="project" value="InterPro"/>
</dbReference>
<dbReference type="EMBL" id="BDSP01000050">
    <property type="protein sequence ID" value="GAX12239.1"/>
    <property type="molecule type" value="Genomic_DNA"/>
</dbReference>
<gene>
    <name evidence="1" type="ORF">FisN_1Hh169</name>
</gene>
<protein>
    <submittedName>
        <fullName evidence="1">Uncharacterized protein</fullName>
    </submittedName>
</protein>
<evidence type="ECO:0000313" key="2">
    <source>
        <dbReference type="Proteomes" id="UP000198406"/>
    </source>
</evidence>
<dbReference type="UniPathway" id="UPA00988"/>
<name>A0A1Z5JE33_FISSO</name>
<evidence type="ECO:0000313" key="1">
    <source>
        <dbReference type="EMBL" id="GAX12239.1"/>
    </source>
</evidence>
<comment type="caution">
    <text evidence="1">The sequence shown here is derived from an EMBL/GenBank/DDBJ whole genome shotgun (WGS) entry which is preliminary data.</text>
</comment>
<proteinExistence type="predicted"/>
<organism evidence="1 2">
    <name type="scientific">Fistulifera solaris</name>
    <name type="common">Oleaginous diatom</name>
    <dbReference type="NCBI Taxonomy" id="1519565"/>
    <lineage>
        <taxon>Eukaryota</taxon>
        <taxon>Sar</taxon>
        <taxon>Stramenopiles</taxon>
        <taxon>Ochrophyta</taxon>
        <taxon>Bacillariophyta</taxon>
        <taxon>Bacillariophyceae</taxon>
        <taxon>Bacillariophycidae</taxon>
        <taxon>Naviculales</taxon>
        <taxon>Naviculaceae</taxon>
        <taxon>Fistulifera</taxon>
    </lineage>
</organism>
<dbReference type="Gene3D" id="3.40.50.300">
    <property type="entry name" value="P-loop containing nucleotide triphosphate hydrolases"/>
    <property type="match status" value="1"/>
</dbReference>
<dbReference type="GO" id="GO:0002098">
    <property type="term" value="P:tRNA wobble uridine modification"/>
    <property type="evidence" value="ECO:0007669"/>
    <property type="project" value="InterPro"/>
</dbReference>
<accession>A0A1Z5JE33</accession>
<dbReference type="AlphaFoldDB" id="A0A1Z5JE33"/>
<keyword evidence="2" id="KW-1185">Reference proteome</keyword>
<dbReference type="InterPro" id="IPR027417">
    <property type="entry name" value="P-loop_NTPase"/>
</dbReference>
<dbReference type="InParanoid" id="A0A1Z5JE33"/>